<dbReference type="RefSeq" id="WP_133768249.1">
    <property type="nucleotide sequence ID" value="NZ_SNZR01000011.1"/>
</dbReference>
<keyword evidence="2" id="KW-0812">Transmembrane</keyword>
<dbReference type="OrthoDB" id="9769707at2"/>
<sequence length="665" mass="71840">MRRVLRAGPKHLGLALLVTVSVVGGLNANRAFAFDFFGLFGDGIPEPSKGALPYEVSFETRGDDDLSSVIRQVSNLYSLRRDAPPDGVTLEARARGDYPAMIDALWSAGYYNAKVTILVAGRPLSLGQDLANGAARAAEAYRGRARVPVQVVADLGPLFRLRQIAVVNKATGRPFSEEEFPSRLLKLEPGDPARTPDMRAAIARITDWFRAQSYPLVRVLDPAPVVDHASQTVDIVFTVDTGRKAGIGAITMKRPQTFPQDVARSFIYLDYGEPYTPKKLNDMRKSVATIPAVGSVRVREGTALDSYGNLPVFVEVTDRSPNLVGFQVAHSTLDGPTGRVFYENRNLFGGAERLRLEGAAFFAPRIDGSRIRDPGDLKISDIGARFTVGFLKPAIGGSPFDFTLDGIVERNRVGSARFGGYTNRLAGGTVGFRYRWDETLFFTGGVKYEKGQTSDTISNVDYDLVGIPVGLKFDNTDSLLDPTTGFRVNANLATYPGFLGSSVGFTRGTADVSGYYALDEDKNYVLAGRVGVGSLLDGPSNLGEVPSNYRFYTGGGGSVRGYRYQTISPLSVYGTVVGGRSLFEANVEARIKVTDTIGIVPFFDVGAAYGGKVPDLTKGDPQMSAGVGLRYYTSIGPIRVDVAMPINKRRGDQPVVLYVSLGQAF</sequence>
<gene>
    <name evidence="5" type="ORF">EV668_0483</name>
</gene>
<dbReference type="PANTHER" id="PTHR12815">
    <property type="entry name" value="SORTING AND ASSEMBLY MACHINERY SAMM50 PROTEIN FAMILY MEMBER"/>
    <property type="match status" value="1"/>
</dbReference>
<comment type="caution">
    <text evidence="5">The sequence shown here is derived from an EMBL/GenBank/DDBJ whole genome shotgun (WGS) entry which is preliminary data.</text>
</comment>
<keyword evidence="6" id="KW-1185">Reference proteome</keyword>
<dbReference type="Proteomes" id="UP000295122">
    <property type="component" value="Unassembled WGS sequence"/>
</dbReference>
<dbReference type="AlphaFoldDB" id="A0A4R7C938"/>
<evidence type="ECO:0000256" key="1">
    <source>
        <dbReference type="ARBA" id="ARBA00004370"/>
    </source>
</evidence>
<keyword evidence="2" id="KW-1134">Transmembrane beta strand</keyword>
<dbReference type="InterPro" id="IPR039910">
    <property type="entry name" value="D15-like"/>
</dbReference>
<name>A0A4R7C938_9HYPH</name>
<organism evidence="5 6">
    <name type="scientific">Enterovirga rhinocerotis</name>
    <dbReference type="NCBI Taxonomy" id="1339210"/>
    <lineage>
        <taxon>Bacteria</taxon>
        <taxon>Pseudomonadati</taxon>
        <taxon>Pseudomonadota</taxon>
        <taxon>Alphaproteobacteria</taxon>
        <taxon>Hyphomicrobiales</taxon>
        <taxon>Methylobacteriaceae</taxon>
        <taxon>Enterovirga</taxon>
    </lineage>
</organism>
<dbReference type="Gene3D" id="2.40.160.50">
    <property type="entry name" value="membrane protein fhac: a member of the omp85/tpsb transporter family"/>
    <property type="match status" value="1"/>
</dbReference>
<evidence type="ECO:0000256" key="3">
    <source>
        <dbReference type="ARBA" id="ARBA00023136"/>
    </source>
</evidence>
<evidence type="ECO:0000313" key="6">
    <source>
        <dbReference type="Proteomes" id="UP000295122"/>
    </source>
</evidence>
<dbReference type="GO" id="GO:0019867">
    <property type="term" value="C:outer membrane"/>
    <property type="evidence" value="ECO:0007669"/>
    <property type="project" value="InterPro"/>
</dbReference>
<proteinExistence type="predicted"/>
<protein>
    <submittedName>
        <fullName evidence="5">Autotransporter secretion outer membrane protein TamA</fullName>
    </submittedName>
</protein>
<dbReference type="Gene3D" id="3.10.20.310">
    <property type="entry name" value="membrane protein fhac"/>
    <property type="match status" value="1"/>
</dbReference>
<evidence type="ECO:0000256" key="2">
    <source>
        <dbReference type="ARBA" id="ARBA00022452"/>
    </source>
</evidence>
<dbReference type="PANTHER" id="PTHR12815:SF42">
    <property type="entry name" value="BACTERIAL SURFACE ANTIGEN (D15) DOMAIN-CONTAINING PROTEIN"/>
    <property type="match status" value="1"/>
</dbReference>
<dbReference type="Pfam" id="PF01103">
    <property type="entry name" value="Omp85"/>
    <property type="match status" value="1"/>
</dbReference>
<feature type="domain" description="Bacterial surface antigen (D15)" evidence="4">
    <location>
        <begin position="346"/>
        <end position="665"/>
    </location>
</feature>
<reference evidence="5 6" key="1">
    <citation type="submission" date="2019-03" db="EMBL/GenBank/DDBJ databases">
        <title>Genomic Encyclopedia of Type Strains, Phase IV (KMG-IV): sequencing the most valuable type-strain genomes for metagenomic binning, comparative biology and taxonomic classification.</title>
        <authorList>
            <person name="Goeker M."/>
        </authorList>
    </citation>
    <scope>NUCLEOTIDE SEQUENCE [LARGE SCALE GENOMIC DNA]</scope>
    <source>
        <strain evidence="5 6">DSM 25903</strain>
    </source>
</reference>
<evidence type="ECO:0000313" key="5">
    <source>
        <dbReference type="EMBL" id="TDR93227.1"/>
    </source>
</evidence>
<dbReference type="InterPro" id="IPR000184">
    <property type="entry name" value="Bac_surfAg_D15"/>
</dbReference>
<evidence type="ECO:0000259" key="4">
    <source>
        <dbReference type="Pfam" id="PF01103"/>
    </source>
</evidence>
<accession>A0A4R7C938</accession>
<comment type="subcellular location">
    <subcellularLocation>
        <location evidence="1">Membrane</location>
    </subcellularLocation>
</comment>
<keyword evidence="3" id="KW-0472">Membrane</keyword>
<dbReference type="EMBL" id="SNZR01000011">
    <property type="protein sequence ID" value="TDR93227.1"/>
    <property type="molecule type" value="Genomic_DNA"/>
</dbReference>